<dbReference type="EMBL" id="MKGL01000135">
    <property type="protein sequence ID" value="RNF05420.1"/>
    <property type="molecule type" value="Genomic_DNA"/>
</dbReference>
<protein>
    <submittedName>
        <fullName evidence="3">Uncharacterized protein</fullName>
    </submittedName>
</protein>
<sequence>MTVAWVSSHKSMKRVVLGTRRMRNACEMGGPIPYSCDENDVSASESITGDEFDRKHESLHSDSRNPRPLHLTQASTGGTLATACFRQEAMRHKWIADTENFTCLRTPFFSFTL</sequence>
<name>A0A3R7MGI8_TRYRA</name>
<comment type="caution">
    <text evidence="3">The sequence shown here is derived from an EMBL/GenBank/DDBJ whole genome shotgun (WGS) entry which is preliminary data.</text>
</comment>
<evidence type="ECO:0000313" key="2">
    <source>
        <dbReference type="EMBL" id="RNF05420.1"/>
    </source>
</evidence>
<evidence type="ECO:0000313" key="4">
    <source>
        <dbReference type="Proteomes" id="UP000283634"/>
    </source>
</evidence>
<dbReference type="AlphaFoldDB" id="A0A3R7MGI8"/>
<dbReference type="GeneID" id="40328563"/>
<dbReference type="EMBL" id="MKGL01000135">
    <property type="protein sequence ID" value="RNF05423.1"/>
    <property type="molecule type" value="Genomic_DNA"/>
</dbReference>
<evidence type="ECO:0000313" key="3">
    <source>
        <dbReference type="EMBL" id="RNF05423.1"/>
    </source>
</evidence>
<feature type="region of interest" description="Disordered" evidence="1">
    <location>
        <begin position="37"/>
        <end position="73"/>
    </location>
</feature>
<accession>A0A3R7MGI8</accession>
<dbReference type="RefSeq" id="XP_029238679.1">
    <property type="nucleotide sequence ID" value="XM_029381553.1"/>
</dbReference>
<evidence type="ECO:0000256" key="1">
    <source>
        <dbReference type="SAM" id="MobiDB-lite"/>
    </source>
</evidence>
<dbReference type="Proteomes" id="UP000283634">
    <property type="component" value="Unassembled WGS sequence"/>
</dbReference>
<reference evidence="3 4" key="1">
    <citation type="journal article" date="2018" name="BMC Genomics">
        <title>Genomic comparison of Trypanosoma conorhini and Trypanosoma rangeli to Trypanosoma cruzi strains of high and low virulence.</title>
        <authorList>
            <person name="Bradwell K.R."/>
            <person name="Koparde V.N."/>
            <person name="Matveyev A.V."/>
            <person name="Serrano M.G."/>
            <person name="Alves J.M."/>
            <person name="Parikh H."/>
            <person name="Huang B."/>
            <person name="Lee V."/>
            <person name="Espinosa-Alvarez O."/>
            <person name="Ortiz P.A."/>
            <person name="Costa-Martins A.G."/>
            <person name="Teixeira M.M."/>
            <person name="Buck G.A."/>
        </authorList>
    </citation>
    <scope>NUCLEOTIDE SEQUENCE [LARGE SCALE GENOMIC DNA]</scope>
    <source>
        <strain evidence="3 4">AM80</strain>
    </source>
</reference>
<proteinExistence type="predicted"/>
<gene>
    <name evidence="2" type="ORF">TraAM80_04630</name>
    <name evidence="3" type="ORF">TraAM80_04633</name>
</gene>
<organism evidence="3 4">
    <name type="scientific">Trypanosoma rangeli</name>
    <dbReference type="NCBI Taxonomy" id="5698"/>
    <lineage>
        <taxon>Eukaryota</taxon>
        <taxon>Discoba</taxon>
        <taxon>Euglenozoa</taxon>
        <taxon>Kinetoplastea</taxon>
        <taxon>Metakinetoplastina</taxon>
        <taxon>Trypanosomatida</taxon>
        <taxon>Trypanosomatidae</taxon>
        <taxon>Trypanosoma</taxon>
        <taxon>Herpetosoma</taxon>
    </lineage>
</organism>
<keyword evidence="4" id="KW-1185">Reference proteome</keyword>
<feature type="compositionally biased region" description="Basic and acidic residues" evidence="1">
    <location>
        <begin position="51"/>
        <end position="65"/>
    </location>
</feature>